<dbReference type="Proteomes" id="UP000035017">
    <property type="component" value="Unassembled WGS sequence"/>
</dbReference>
<dbReference type="AlphaFoldDB" id="A0A0D0KY37"/>
<organism evidence="2 3">
    <name type="scientific">Agrobacterium tumefaciens</name>
    <dbReference type="NCBI Taxonomy" id="358"/>
    <lineage>
        <taxon>Bacteria</taxon>
        <taxon>Pseudomonadati</taxon>
        <taxon>Pseudomonadota</taxon>
        <taxon>Alphaproteobacteria</taxon>
        <taxon>Hyphomicrobiales</taxon>
        <taxon>Rhizobiaceae</taxon>
        <taxon>Rhizobium/Agrobacterium group</taxon>
        <taxon>Agrobacterium</taxon>
        <taxon>Agrobacterium tumefaciens complex</taxon>
    </lineage>
</organism>
<name>A0A0D0KY37_AGRTU</name>
<feature type="transmembrane region" description="Helical" evidence="1">
    <location>
        <begin position="163"/>
        <end position="190"/>
    </location>
</feature>
<feature type="transmembrane region" description="Helical" evidence="1">
    <location>
        <begin position="95"/>
        <end position="115"/>
    </location>
</feature>
<gene>
    <name evidence="2" type="ORF">RU07_07830</name>
</gene>
<feature type="transmembrane region" description="Helical" evidence="1">
    <location>
        <begin position="121"/>
        <end position="151"/>
    </location>
</feature>
<dbReference type="EMBL" id="JXQV01000008">
    <property type="protein sequence ID" value="KIQ03365.1"/>
    <property type="molecule type" value="Genomic_DNA"/>
</dbReference>
<feature type="transmembrane region" description="Helical" evidence="1">
    <location>
        <begin position="44"/>
        <end position="64"/>
    </location>
</feature>
<evidence type="ECO:0000256" key="1">
    <source>
        <dbReference type="SAM" id="Phobius"/>
    </source>
</evidence>
<protein>
    <submittedName>
        <fullName evidence="2">Membrane protein</fullName>
    </submittedName>
</protein>
<sequence length="232" mass="25356">MQWLEGLWTREGAGIDKDAPRATGLALFFDILKREWWELVKLNLLFLIASLLVVTIPAATLAMARVSRSIVADENTYLLSDFTEAFRRYAFRGTLLVAVCALVMAAGIYAVTTYAKLVPNALVYALPLAISIIMTLFVTLASAYAIVLTVTHELSLASLFRRAALLTLVKTLPMLAALGFVAALWLAHILLYPVSVFMPATINFSLGMFAVCFAAAQAQNSCVTGTRYSQDH</sequence>
<comment type="caution">
    <text evidence="2">The sequence shown here is derived from an EMBL/GenBank/DDBJ whole genome shotgun (WGS) entry which is preliminary data.</text>
</comment>
<dbReference type="Pfam" id="PF04854">
    <property type="entry name" value="DUF624"/>
    <property type="match status" value="1"/>
</dbReference>
<reference evidence="2 3" key="1">
    <citation type="submission" date="2014-12" db="EMBL/GenBank/DDBJ databases">
        <title>16Stimator: statistical estimation of ribosomal gene copy numbers from draft genome assemblies.</title>
        <authorList>
            <person name="Perisin M.A."/>
            <person name="Vetter M."/>
            <person name="Gilbert J.A."/>
            <person name="Bergelson J."/>
        </authorList>
    </citation>
    <scope>NUCLEOTIDE SEQUENCE [LARGE SCALE GENOMIC DNA]</scope>
    <source>
        <strain evidence="2 3">MEJ076</strain>
    </source>
</reference>
<keyword evidence="1" id="KW-1133">Transmembrane helix</keyword>
<dbReference type="InterPro" id="IPR006938">
    <property type="entry name" value="DUF624"/>
</dbReference>
<proteinExistence type="predicted"/>
<feature type="transmembrane region" description="Helical" evidence="1">
    <location>
        <begin position="196"/>
        <end position="216"/>
    </location>
</feature>
<keyword evidence="1" id="KW-0472">Membrane</keyword>
<evidence type="ECO:0000313" key="2">
    <source>
        <dbReference type="EMBL" id="KIQ03365.1"/>
    </source>
</evidence>
<accession>A0A0D0KY37</accession>
<evidence type="ECO:0000313" key="3">
    <source>
        <dbReference type="Proteomes" id="UP000035017"/>
    </source>
</evidence>
<keyword evidence="1" id="KW-0812">Transmembrane</keyword>
<dbReference type="OrthoDB" id="1852280at2"/>